<proteinExistence type="predicted"/>
<sequence>MFKTYFISISLIILIGLMQGTLVLGQEDKQRIMDERAIIKEKIEELEKIVGEKGSEDLKKELEELKNLEKVIDAEDLKAQQERIKKKESALYQETIKAQQKRIKEIEKKIEESAIPPARIKEIEKKIEESAIPPARIKEIEEEFNIKTMTTKDPILLRQYFGCKAVLENDVKICNKIQDPNGIKECQQNFHTFPLFLDKIMRDKRITSDILNTCKQIFSASEGDCRLVIDACISGDVSAISVMPYFEGIDGLIGLAIISGDNKYCCDISSQSEKTNCNSNAAYTSAVKSGFSWKCLEIENVSLRTTCQLYFNKDKSICEEFLKTQISQRRR</sequence>
<protein>
    <submittedName>
        <fullName evidence="2">Uncharacterized protein</fullName>
    </submittedName>
</protein>
<evidence type="ECO:0000313" key="2">
    <source>
        <dbReference type="EMBL" id="PIP18798.1"/>
    </source>
</evidence>
<comment type="caution">
    <text evidence="2">The sequence shown here is derived from an EMBL/GenBank/DDBJ whole genome shotgun (WGS) entry which is preliminary data.</text>
</comment>
<gene>
    <name evidence="2" type="ORF">COX41_06275</name>
</gene>
<name>A0A2G9YHS8_9BACT</name>
<feature type="coiled-coil region" evidence="1">
    <location>
        <begin position="29"/>
        <end position="109"/>
    </location>
</feature>
<dbReference type="EMBL" id="PCRK01000162">
    <property type="protein sequence ID" value="PIP18798.1"/>
    <property type="molecule type" value="Genomic_DNA"/>
</dbReference>
<evidence type="ECO:0000313" key="3">
    <source>
        <dbReference type="Proteomes" id="UP000231292"/>
    </source>
</evidence>
<keyword evidence="1" id="KW-0175">Coiled coil</keyword>
<dbReference type="AlphaFoldDB" id="A0A2G9YHS8"/>
<accession>A0A2G9YHS8</accession>
<evidence type="ECO:0000256" key="1">
    <source>
        <dbReference type="SAM" id="Coils"/>
    </source>
</evidence>
<dbReference type="Proteomes" id="UP000231292">
    <property type="component" value="Unassembled WGS sequence"/>
</dbReference>
<reference evidence="2 3" key="1">
    <citation type="submission" date="2017-09" db="EMBL/GenBank/DDBJ databases">
        <title>Depth-based differentiation of microbial function through sediment-hosted aquifers and enrichment of novel symbionts in the deep terrestrial subsurface.</title>
        <authorList>
            <person name="Probst A.J."/>
            <person name="Ladd B."/>
            <person name="Jarett J.K."/>
            <person name="Geller-Mcgrath D.E."/>
            <person name="Sieber C.M."/>
            <person name="Emerson J.B."/>
            <person name="Anantharaman K."/>
            <person name="Thomas B.C."/>
            <person name="Malmstrom R."/>
            <person name="Stieglmeier M."/>
            <person name="Klingl A."/>
            <person name="Woyke T."/>
            <person name="Ryan C.M."/>
            <person name="Banfield J.F."/>
        </authorList>
    </citation>
    <scope>NUCLEOTIDE SEQUENCE [LARGE SCALE GENOMIC DNA]</scope>
    <source>
        <strain evidence="2">CG23_combo_of_CG06-09_8_20_14_all_41_10</strain>
    </source>
</reference>
<organism evidence="2 3">
    <name type="scientific">Candidatus Sherwoodlollariibacterium unditelluris</name>
    <dbReference type="NCBI Taxonomy" id="1974757"/>
    <lineage>
        <taxon>Bacteria</taxon>
        <taxon>Pseudomonadati</taxon>
        <taxon>Candidatus Omnitrophota</taxon>
        <taxon>Candidatus Sherwoodlollariibacterium</taxon>
    </lineage>
</organism>